<protein>
    <submittedName>
        <fullName evidence="1">Uncharacterized protein</fullName>
    </submittedName>
</protein>
<accession>A0ABC8JRC9</accession>
<reference evidence="1 2" key="1">
    <citation type="submission" date="2022-03" db="EMBL/GenBank/DDBJ databases">
        <authorList>
            <person name="Macdonald S."/>
            <person name="Ahmed S."/>
            <person name="Newling K."/>
        </authorList>
    </citation>
    <scope>NUCLEOTIDE SEQUENCE [LARGE SCALE GENOMIC DNA]</scope>
</reference>
<dbReference type="Proteomes" id="UP001642260">
    <property type="component" value="Unassembled WGS sequence"/>
</dbReference>
<evidence type="ECO:0000313" key="2">
    <source>
        <dbReference type="Proteomes" id="UP001642260"/>
    </source>
</evidence>
<evidence type="ECO:0000313" key="1">
    <source>
        <dbReference type="EMBL" id="CAH8337336.1"/>
    </source>
</evidence>
<proteinExistence type="predicted"/>
<organism evidence="1 2">
    <name type="scientific">Eruca vesicaria subsp. sativa</name>
    <name type="common">Garden rocket</name>
    <name type="synonym">Eruca sativa</name>
    <dbReference type="NCBI Taxonomy" id="29727"/>
    <lineage>
        <taxon>Eukaryota</taxon>
        <taxon>Viridiplantae</taxon>
        <taxon>Streptophyta</taxon>
        <taxon>Embryophyta</taxon>
        <taxon>Tracheophyta</taxon>
        <taxon>Spermatophyta</taxon>
        <taxon>Magnoliopsida</taxon>
        <taxon>eudicotyledons</taxon>
        <taxon>Gunneridae</taxon>
        <taxon>Pentapetalae</taxon>
        <taxon>rosids</taxon>
        <taxon>malvids</taxon>
        <taxon>Brassicales</taxon>
        <taxon>Brassicaceae</taxon>
        <taxon>Brassiceae</taxon>
        <taxon>Eruca</taxon>
    </lineage>
</organism>
<dbReference type="EMBL" id="CAKOAT010134266">
    <property type="protein sequence ID" value="CAH8337336.1"/>
    <property type="molecule type" value="Genomic_DNA"/>
</dbReference>
<sequence>MCVSVFSRLKTRNQEWYFYCSLDKKYGNNSARMSRSTNIGSRYWNLGIKYENVTYTSDYFPDLENKAEKLMRGG</sequence>
<comment type="caution">
    <text evidence="1">The sequence shown here is derived from an EMBL/GenBank/DDBJ whole genome shotgun (WGS) entry which is preliminary data.</text>
</comment>
<dbReference type="AlphaFoldDB" id="A0ABC8JRC9"/>
<keyword evidence="2" id="KW-1185">Reference proteome</keyword>
<name>A0ABC8JRC9_ERUVS</name>
<gene>
    <name evidence="1" type="ORF">ERUC_LOCUS14353</name>
</gene>